<feature type="domain" description="PAS" evidence="3">
    <location>
        <begin position="5"/>
        <end position="49"/>
    </location>
</feature>
<dbReference type="SMART" id="SM00267">
    <property type="entry name" value="GGDEF"/>
    <property type="match status" value="1"/>
</dbReference>
<dbReference type="NCBIfam" id="TIGR00229">
    <property type="entry name" value="sensory_box"/>
    <property type="match status" value="1"/>
</dbReference>
<dbReference type="InterPro" id="IPR029787">
    <property type="entry name" value="Nucleotide_cyclase"/>
</dbReference>
<evidence type="ECO:0000256" key="2">
    <source>
        <dbReference type="ARBA" id="ARBA00034247"/>
    </source>
</evidence>
<dbReference type="PANTHER" id="PTHR45138:SF9">
    <property type="entry name" value="DIGUANYLATE CYCLASE DGCM-RELATED"/>
    <property type="match status" value="1"/>
</dbReference>
<evidence type="ECO:0000256" key="1">
    <source>
        <dbReference type="ARBA" id="ARBA00012528"/>
    </source>
</evidence>
<dbReference type="EMBL" id="JACYTO010000002">
    <property type="protein sequence ID" value="MBD8503448.1"/>
    <property type="molecule type" value="Genomic_DNA"/>
</dbReference>
<comment type="catalytic activity">
    <reaction evidence="2">
        <text>2 GTP = 3',3'-c-di-GMP + 2 diphosphate</text>
        <dbReference type="Rhea" id="RHEA:24898"/>
        <dbReference type="ChEBI" id="CHEBI:33019"/>
        <dbReference type="ChEBI" id="CHEBI:37565"/>
        <dbReference type="ChEBI" id="CHEBI:58805"/>
        <dbReference type="EC" id="2.7.7.65"/>
    </reaction>
</comment>
<dbReference type="InterPro" id="IPR000014">
    <property type="entry name" value="PAS"/>
</dbReference>
<proteinExistence type="predicted"/>
<dbReference type="NCBIfam" id="TIGR00254">
    <property type="entry name" value="GGDEF"/>
    <property type="match status" value="1"/>
</dbReference>
<dbReference type="Proteomes" id="UP000603602">
    <property type="component" value="Unassembled WGS sequence"/>
</dbReference>
<dbReference type="EC" id="2.7.7.65" evidence="1"/>
<dbReference type="InterPro" id="IPR050469">
    <property type="entry name" value="Diguanylate_Cyclase"/>
</dbReference>
<protein>
    <recommendedName>
        <fullName evidence="1">diguanylate cyclase</fullName>
        <ecNumber evidence="1">2.7.7.65</ecNumber>
    </recommendedName>
</protein>
<dbReference type="Gene3D" id="3.30.70.270">
    <property type="match status" value="1"/>
</dbReference>
<name>A0ABR9BAS5_9RHOO</name>
<dbReference type="Pfam" id="PF00989">
    <property type="entry name" value="PAS"/>
    <property type="match status" value="1"/>
</dbReference>
<dbReference type="InterPro" id="IPR000160">
    <property type="entry name" value="GGDEF_dom"/>
</dbReference>
<gene>
    <name evidence="6" type="ORF">IFO67_11190</name>
</gene>
<keyword evidence="7" id="KW-1185">Reference proteome</keyword>
<comment type="caution">
    <text evidence="6">The sequence shown here is derived from an EMBL/GenBank/DDBJ whole genome shotgun (WGS) entry which is preliminary data.</text>
</comment>
<feature type="domain" description="GGDEF" evidence="5">
    <location>
        <begin position="179"/>
        <end position="316"/>
    </location>
</feature>
<dbReference type="Gene3D" id="3.30.450.20">
    <property type="entry name" value="PAS domain"/>
    <property type="match status" value="1"/>
</dbReference>
<dbReference type="CDD" id="cd00130">
    <property type="entry name" value="PAS"/>
    <property type="match status" value="1"/>
</dbReference>
<evidence type="ECO:0000259" key="5">
    <source>
        <dbReference type="PROSITE" id="PS50887"/>
    </source>
</evidence>
<evidence type="ECO:0000313" key="7">
    <source>
        <dbReference type="Proteomes" id="UP000603602"/>
    </source>
</evidence>
<dbReference type="PROSITE" id="PS50887">
    <property type="entry name" value="GGDEF"/>
    <property type="match status" value="1"/>
</dbReference>
<reference evidence="7" key="1">
    <citation type="submission" date="2023-07" db="EMBL/GenBank/DDBJ databases">
        <title>Thauera sp. CAU 1555 isolated from sand of Yaerae Beach.</title>
        <authorList>
            <person name="Kim W."/>
        </authorList>
    </citation>
    <scope>NUCLEOTIDE SEQUENCE [LARGE SCALE GENOMIC DNA]</scope>
    <source>
        <strain evidence="7">CAU 1555</strain>
    </source>
</reference>
<dbReference type="CDD" id="cd01949">
    <property type="entry name" value="GGDEF"/>
    <property type="match status" value="1"/>
</dbReference>
<feature type="domain" description="PAC" evidence="4">
    <location>
        <begin position="95"/>
        <end position="147"/>
    </location>
</feature>
<evidence type="ECO:0000313" key="6">
    <source>
        <dbReference type="EMBL" id="MBD8503448.1"/>
    </source>
</evidence>
<organism evidence="6 7">
    <name type="scientific">Thauera sedimentorum</name>
    <dbReference type="NCBI Taxonomy" id="2767595"/>
    <lineage>
        <taxon>Bacteria</taxon>
        <taxon>Pseudomonadati</taxon>
        <taxon>Pseudomonadota</taxon>
        <taxon>Betaproteobacteria</taxon>
        <taxon>Rhodocyclales</taxon>
        <taxon>Zoogloeaceae</taxon>
        <taxon>Thauera</taxon>
    </lineage>
</organism>
<dbReference type="InterPro" id="IPR000700">
    <property type="entry name" value="PAS-assoc_C"/>
</dbReference>
<dbReference type="PROSITE" id="PS50112">
    <property type="entry name" value="PAS"/>
    <property type="match status" value="1"/>
</dbReference>
<sequence>MLDGGHSMAVRLMQHLVVPTFVLDTERRVAIWNKACERLTGCPASEMIGTRNHWQAFYNHERHCLADVVALNKPDQLETLYSAHAEPGEFGLGLRAENWCTMPRLGERLYLAVDAGPIFDDQGKLVAVVETLRDMTAQKQAEIALHNLATRDGLTGVANRRSLDERLNAEWARGQRTASPITFMLADVDHFKRYNDTYGHQKGDECLRSVAEAISGAVYRPADLAARYGGEEFAVIMPSTEPDGGHAVAERICQAVRALAIPHCASDVTDCVTLSIGVATAIPQPGSTPGALVAAADEALYRAKRTGRNRSCLAAA</sequence>
<dbReference type="InterPro" id="IPR043128">
    <property type="entry name" value="Rev_trsase/Diguanyl_cyclase"/>
</dbReference>
<dbReference type="InterPro" id="IPR013767">
    <property type="entry name" value="PAS_fold"/>
</dbReference>
<dbReference type="SUPFAM" id="SSF55785">
    <property type="entry name" value="PYP-like sensor domain (PAS domain)"/>
    <property type="match status" value="1"/>
</dbReference>
<accession>A0ABR9BAS5</accession>
<evidence type="ECO:0000259" key="3">
    <source>
        <dbReference type="PROSITE" id="PS50112"/>
    </source>
</evidence>
<dbReference type="PROSITE" id="PS50113">
    <property type="entry name" value="PAC"/>
    <property type="match status" value="1"/>
</dbReference>
<dbReference type="InterPro" id="IPR035965">
    <property type="entry name" value="PAS-like_dom_sf"/>
</dbReference>
<evidence type="ECO:0000259" key="4">
    <source>
        <dbReference type="PROSITE" id="PS50113"/>
    </source>
</evidence>
<dbReference type="PANTHER" id="PTHR45138">
    <property type="entry name" value="REGULATORY COMPONENTS OF SENSORY TRANSDUCTION SYSTEM"/>
    <property type="match status" value="1"/>
</dbReference>
<dbReference type="Pfam" id="PF00990">
    <property type="entry name" value="GGDEF"/>
    <property type="match status" value="1"/>
</dbReference>
<dbReference type="SUPFAM" id="SSF55073">
    <property type="entry name" value="Nucleotide cyclase"/>
    <property type="match status" value="1"/>
</dbReference>